<dbReference type="CDD" id="cd17416">
    <property type="entry name" value="MFS_NPF1_2"/>
    <property type="match status" value="1"/>
</dbReference>
<dbReference type="AlphaFoldDB" id="A0A8B7CDG9"/>
<evidence type="ECO:0000256" key="5">
    <source>
        <dbReference type="ARBA" id="ARBA00023136"/>
    </source>
</evidence>
<dbReference type="Pfam" id="PF00854">
    <property type="entry name" value="PTR2"/>
    <property type="match status" value="1"/>
</dbReference>
<reference evidence="8" key="1">
    <citation type="submission" date="2025-08" db="UniProtKB">
        <authorList>
            <consortium name="RefSeq"/>
        </authorList>
    </citation>
    <scope>IDENTIFICATION</scope>
    <source>
        <tissue evidence="8">Young leaves</tissue>
    </source>
</reference>
<name>A0A8B7CDG9_PHODC</name>
<evidence type="ECO:0000256" key="2">
    <source>
        <dbReference type="ARBA" id="ARBA00005982"/>
    </source>
</evidence>
<sequence length="612" mass="66493">MKQSSWRSSIDCFKCSPSTHNDVVAADGGDNILQVLEKRKPGGWKCIPYIIGNETFERVASFGLTANFTVYLVSRYHMKQVAASNFVNVYGGVMNSAPLLGAFISDAYWGRFRTLAYASLVSLLGMVVLTLTAAIPQLRPPSCSRAAEQAGQCVGPTRAQLGVLVLSLALMSIGSGGIRPCSLPFGADQFNKTTESGRRGLASYFNWYYCTSTAAVMLAMTVIVYIQSSVSWSLGFSIPAGLMVISIVLFFLGTRLYVYVPAEGSVFSRIAQVFVAAYRKRKLGLPAADGVVEQERMLYDPPTASNRVTKLPLTLQFSLLNKAAIICEGDMKEDGSPANLWRLCSVQQIEEVKCLIRIMPIWPAGLACFVAMSQQTTFVVFQCLAMDRHLGPGFEIPSASVPIVALLALALFIPIYDQIFVPVARRLSGMESGISLLQRQGVGIVIAASSMVVAGLVERMRRGAALADGGLYGSSPLSAAWLAPQLVLMGVAEAFNGVGQVEFYSRQFPEHMQTIACAFFFCSLAGGSYLSAILVAAVRNYTSWLKDDNNVNANRLDYFYYLIAVIGVVNTLYFLVAARFYRYKGAVEVEPKELSREGGPAQANVNTMESIC</sequence>
<dbReference type="PANTHER" id="PTHR11654">
    <property type="entry name" value="OLIGOPEPTIDE TRANSPORTER-RELATED"/>
    <property type="match status" value="1"/>
</dbReference>
<dbReference type="GeneID" id="103712085"/>
<keyword evidence="3 6" id="KW-0812">Transmembrane</keyword>
<evidence type="ECO:0000256" key="1">
    <source>
        <dbReference type="ARBA" id="ARBA00004141"/>
    </source>
</evidence>
<dbReference type="OrthoDB" id="8904098at2759"/>
<feature type="transmembrane region" description="Helical" evidence="6">
    <location>
        <begin position="515"/>
        <end position="538"/>
    </location>
</feature>
<evidence type="ECO:0000256" key="3">
    <source>
        <dbReference type="ARBA" id="ARBA00022692"/>
    </source>
</evidence>
<proteinExistence type="inferred from homology"/>
<organism evidence="7 8">
    <name type="scientific">Phoenix dactylifera</name>
    <name type="common">Date palm</name>
    <dbReference type="NCBI Taxonomy" id="42345"/>
    <lineage>
        <taxon>Eukaryota</taxon>
        <taxon>Viridiplantae</taxon>
        <taxon>Streptophyta</taxon>
        <taxon>Embryophyta</taxon>
        <taxon>Tracheophyta</taxon>
        <taxon>Spermatophyta</taxon>
        <taxon>Magnoliopsida</taxon>
        <taxon>Liliopsida</taxon>
        <taxon>Arecaceae</taxon>
        <taxon>Coryphoideae</taxon>
        <taxon>Phoeniceae</taxon>
        <taxon>Phoenix</taxon>
    </lineage>
</organism>
<dbReference type="Gene3D" id="1.20.1250.20">
    <property type="entry name" value="MFS general substrate transporter like domains"/>
    <property type="match status" value="1"/>
</dbReference>
<feature type="transmembrane region" description="Helical" evidence="6">
    <location>
        <begin position="558"/>
        <end position="576"/>
    </location>
</feature>
<dbReference type="InterPro" id="IPR036259">
    <property type="entry name" value="MFS_trans_sf"/>
</dbReference>
<accession>A0A8B7CDG9</accession>
<feature type="transmembrane region" description="Helical" evidence="6">
    <location>
        <begin position="396"/>
        <end position="416"/>
    </location>
</feature>
<evidence type="ECO:0000256" key="4">
    <source>
        <dbReference type="ARBA" id="ARBA00022989"/>
    </source>
</evidence>
<keyword evidence="7" id="KW-1185">Reference proteome</keyword>
<dbReference type="KEGG" id="pda:103712085"/>
<dbReference type="Proteomes" id="UP000228380">
    <property type="component" value="Unplaced"/>
</dbReference>
<gene>
    <name evidence="8" type="primary">LOC103712085</name>
</gene>
<protein>
    <submittedName>
        <fullName evidence="8">Protein NRT1/ PTR FAMILY 2.13-like</fullName>
    </submittedName>
</protein>
<feature type="transmembrane region" description="Helical" evidence="6">
    <location>
        <begin position="436"/>
        <end position="457"/>
    </location>
</feature>
<feature type="transmembrane region" description="Helical" evidence="6">
    <location>
        <begin position="115"/>
        <end position="135"/>
    </location>
</feature>
<comment type="similarity">
    <text evidence="2">Belongs to the major facilitator superfamily. Proton-dependent oligopeptide transporter (POT/PTR) (TC 2.A.17) family.</text>
</comment>
<feature type="transmembrane region" description="Helical" evidence="6">
    <location>
        <begin position="87"/>
        <end position="109"/>
    </location>
</feature>
<evidence type="ECO:0000313" key="8">
    <source>
        <dbReference type="RefSeq" id="XP_008796703.2"/>
    </source>
</evidence>
<feature type="transmembrane region" description="Helical" evidence="6">
    <location>
        <begin position="207"/>
        <end position="226"/>
    </location>
</feature>
<keyword evidence="5 6" id="KW-0472">Membrane</keyword>
<evidence type="ECO:0000256" key="6">
    <source>
        <dbReference type="SAM" id="Phobius"/>
    </source>
</evidence>
<keyword evidence="4 6" id="KW-1133">Transmembrane helix</keyword>
<evidence type="ECO:0000313" key="7">
    <source>
        <dbReference type="Proteomes" id="UP000228380"/>
    </source>
</evidence>
<dbReference type="SUPFAM" id="SSF103473">
    <property type="entry name" value="MFS general substrate transporter"/>
    <property type="match status" value="1"/>
</dbReference>
<dbReference type="GO" id="GO:0016020">
    <property type="term" value="C:membrane"/>
    <property type="evidence" value="ECO:0007669"/>
    <property type="project" value="UniProtKB-SubCell"/>
</dbReference>
<dbReference type="RefSeq" id="XP_008796703.2">
    <property type="nucleotide sequence ID" value="XM_008798481.3"/>
</dbReference>
<comment type="subcellular location">
    <subcellularLocation>
        <location evidence="1">Membrane</location>
        <topology evidence="1">Multi-pass membrane protein</topology>
    </subcellularLocation>
</comment>
<dbReference type="InterPro" id="IPR000109">
    <property type="entry name" value="POT_fam"/>
</dbReference>
<dbReference type="GO" id="GO:0022857">
    <property type="term" value="F:transmembrane transporter activity"/>
    <property type="evidence" value="ECO:0007669"/>
    <property type="project" value="InterPro"/>
</dbReference>
<feature type="transmembrane region" description="Helical" evidence="6">
    <location>
        <begin position="232"/>
        <end position="252"/>
    </location>
</feature>